<evidence type="ECO:0000256" key="10">
    <source>
        <dbReference type="ARBA" id="ARBA00022946"/>
    </source>
</evidence>
<evidence type="ECO:0000256" key="15">
    <source>
        <dbReference type="ARBA" id="ARBA00023160"/>
    </source>
</evidence>
<keyword evidence="13 17" id="KW-0408">Iron</keyword>
<dbReference type="InterPro" id="IPR036392">
    <property type="entry name" value="PLAT/LH2_dom_sf"/>
</dbReference>
<accession>A0A6J1H3S4</accession>
<dbReference type="InterPro" id="IPR000907">
    <property type="entry name" value="LipOase"/>
</dbReference>
<keyword evidence="7 17" id="KW-0479">Metal-binding</keyword>
<dbReference type="EC" id="1.13.11.-" evidence="18"/>
<gene>
    <name evidence="23" type="primary">LOC111459733</name>
</gene>
<dbReference type="Gene3D" id="4.10.375.10">
    <property type="entry name" value="Lipoxygenase-1, Domain 2"/>
    <property type="match status" value="1"/>
</dbReference>
<comment type="subcellular location">
    <subcellularLocation>
        <location evidence="2">Plastid</location>
        <location evidence="2">Chloroplast</location>
    </subcellularLocation>
</comment>
<dbReference type="GO" id="GO:0031408">
    <property type="term" value="P:oxylipin biosynthetic process"/>
    <property type="evidence" value="ECO:0007669"/>
    <property type="project" value="UniProtKB-UniRule"/>
</dbReference>
<keyword evidence="11 17" id="KW-0223">Dioxygenase</keyword>
<dbReference type="PROSITE" id="PS00081">
    <property type="entry name" value="LIPOXYGENASE_2"/>
    <property type="match status" value="1"/>
</dbReference>
<keyword evidence="8 18" id="KW-0925">Oxylipin biosynthesis</keyword>
<feature type="region of interest" description="Disordered" evidence="19">
    <location>
        <begin position="261"/>
        <end position="293"/>
    </location>
</feature>
<comment type="caution">
    <text evidence="16">Lacks conserved residue(s) required for the propagation of feature annotation.</text>
</comment>
<comment type="function">
    <text evidence="18">Plant lipoxygenase may be involved in a number of diverse aspects of plant physiology including growth and development, pest resistance, and senescence or responses to wounding.</text>
</comment>
<feature type="compositionally biased region" description="Basic residues" evidence="19">
    <location>
        <begin position="274"/>
        <end position="283"/>
    </location>
</feature>
<evidence type="ECO:0000256" key="18">
    <source>
        <dbReference type="RuleBase" id="RU003975"/>
    </source>
</evidence>
<keyword evidence="6" id="KW-0934">Plastid</keyword>
<dbReference type="SUPFAM" id="SSF49723">
    <property type="entry name" value="Lipase/lipooxygenase domain (PLAT/LH2 domain)"/>
    <property type="match status" value="1"/>
</dbReference>
<dbReference type="GO" id="GO:0016165">
    <property type="term" value="F:linoleate 13S-lipoxygenase activity"/>
    <property type="evidence" value="ECO:0007669"/>
    <property type="project" value="UniProtKB-ARBA"/>
</dbReference>
<dbReference type="PROSITE" id="PS00711">
    <property type="entry name" value="LIPOXYGENASE_1"/>
    <property type="match status" value="1"/>
</dbReference>
<dbReference type="Gene3D" id="2.60.60.20">
    <property type="entry name" value="PLAT/LH2 domain"/>
    <property type="match status" value="1"/>
</dbReference>
<comment type="cofactor">
    <cofactor evidence="1 17">
        <name>Fe cation</name>
        <dbReference type="ChEBI" id="CHEBI:24875"/>
    </cofactor>
</comment>
<dbReference type="InterPro" id="IPR001246">
    <property type="entry name" value="LipOase_plant"/>
</dbReference>
<feature type="domain" description="PLAT" evidence="20">
    <location>
        <begin position="83"/>
        <end position="207"/>
    </location>
</feature>
<keyword evidence="5" id="KW-0150">Chloroplast</keyword>
<feature type="domain" description="Lipoxygenase" evidence="21">
    <location>
        <begin position="210"/>
        <end position="879"/>
    </location>
</feature>
<dbReference type="InterPro" id="IPR036226">
    <property type="entry name" value="LipOase_C_sf"/>
</dbReference>
<dbReference type="PROSITE" id="PS50095">
    <property type="entry name" value="PLAT"/>
    <property type="match status" value="1"/>
</dbReference>
<reference evidence="23" key="1">
    <citation type="submission" date="2025-08" db="UniProtKB">
        <authorList>
            <consortium name="RefSeq"/>
        </authorList>
    </citation>
    <scope>IDENTIFICATION</scope>
    <source>
        <tissue evidence="23">Young leaves</tissue>
    </source>
</reference>
<dbReference type="KEGG" id="cmos:111459733"/>
<dbReference type="PRINTS" id="PR00468">
    <property type="entry name" value="PLTLPOXGNASE"/>
</dbReference>
<evidence type="ECO:0000313" key="22">
    <source>
        <dbReference type="Proteomes" id="UP000504609"/>
    </source>
</evidence>
<keyword evidence="15 18" id="KW-0275">Fatty acid biosynthesis</keyword>
<dbReference type="PROSITE" id="PS51393">
    <property type="entry name" value="LIPOXYGENASE_3"/>
    <property type="match status" value="1"/>
</dbReference>
<keyword evidence="22" id="KW-1185">Reference proteome</keyword>
<evidence type="ECO:0000256" key="16">
    <source>
        <dbReference type="PROSITE-ProRule" id="PRU00152"/>
    </source>
</evidence>
<evidence type="ECO:0000256" key="4">
    <source>
        <dbReference type="ARBA" id="ARBA00022516"/>
    </source>
</evidence>
<evidence type="ECO:0000259" key="21">
    <source>
        <dbReference type="PROSITE" id="PS51393"/>
    </source>
</evidence>
<dbReference type="InterPro" id="IPR020834">
    <property type="entry name" value="LipOase_CS"/>
</dbReference>
<dbReference type="InterPro" id="IPR001024">
    <property type="entry name" value="PLAT/LH2_dom"/>
</dbReference>
<evidence type="ECO:0000256" key="12">
    <source>
        <dbReference type="ARBA" id="ARBA00023002"/>
    </source>
</evidence>
<dbReference type="GO" id="GO:0006633">
    <property type="term" value="P:fatty acid biosynthetic process"/>
    <property type="evidence" value="ECO:0007669"/>
    <property type="project" value="UniProtKB-KW"/>
</dbReference>
<protein>
    <recommendedName>
        <fullName evidence="18">Lipoxygenase</fullName>
        <ecNumber evidence="18">1.13.11.-</ecNumber>
    </recommendedName>
</protein>
<evidence type="ECO:0000256" key="3">
    <source>
        <dbReference type="ARBA" id="ARBA00009419"/>
    </source>
</evidence>
<dbReference type="SMART" id="SM00308">
    <property type="entry name" value="LH2"/>
    <property type="match status" value="1"/>
</dbReference>
<evidence type="ECO:0000256" key="8">
    <source>
        <dbReference type="ARBA" id="ARBA00022767"/>
    </source>
</evidence>
<dbReference type="UniPathway" id="UPA00382"/>
<dbReference type="Pfam" id="PF01477">
    <property type="entry name" value="PLAT"/>
    <property type="match status" value="1"/>
</dbReference>
<evidence type="ECO:0000256" key="6">
    <source>
        <dbReference type="ARBA" id="ARBA00022640"/>
    </source>
</evidence>
<dbReference type="Proteomes" id="UP000504609">
    <property type="component" value="Unplaced"/>
</dbReference>
<dbReference type="FunFam" id="3.10.450.60:FF:000005">
    <property type="entry name" value="Lipoxygenase"/>
    <property type="match status" value="1"/>
</dbReference>
<dbReference type="Pfam" id="PF00305">
    <property type="entry name" value="Lipoxygenase"/>
    <property type="match status" value="2"/>
</dbReference>
<dbReference type="GO" id="GO:0034440">
    <property type="term" value="P:lipid oxidation"/>
    <property type="evidence" value="ECO:0007669"/>
    <property type="project" value="InterPro"/>
</dbReference>
<dbReference type="Gene3D" id="1.20.245.10">
    <property type="entry name" value="Lipoxygenase-1, Domain 5"/>
    <property type="match status" value="1"/>
</dbReference>
<evidence type="ECO:0000256" key="13">
    <source>
        <dbReference type="ARBA" id="ARBA00023004"/>
    </source>
</evidence>
<evidence type="ECO:0000256" key="7">
    <source>
        <dbReference type="ARBA" id="ARBA00022723"/>
    </source>
</evidence>
<dbReference type="SUPFAM" id="SSF48484">
    <property type="entry name" value="Lipoxigenase"/>
    <property type="match status" value="1"/>
</dbReference>
<dbReference type="Gene3D" id="3.10.450.60">
    <property type="match status" value="1"/>
</dbReference>
<evidence type="ECO:0000256" key="9">
    <source>
        <dbReference type="ARBA" id="ARBA00022832"/>
    </source>
</evidence>
<evidence type="ECO:0000313" key="23">
    <source>
        <dbReference type="RefSeq" id="XP_022958530.1"/>
    </source>
</evidence>
<dbReference type="RefSeq" id="XP_022958530.1">
    <property type="nucleotide sequence ID" value="XM_023102762.1"/>
</dbReference>
<sequence>MLNHPPLHYRCSNQATWFLYQKPLLPGNVDACVSLQHSLTPPAASPLRFTSPNVIKPSAVHVSVPSIQSPVYTKAVVTTVQRPIHQLFPKFGFIGRLHDIINRRSRVLALELLSADMDPTTGLEKGRMKAYEQKVKREDDEIIYEISFVIPADFGPIGAVLVENMHKKEVFLKDIVIHGIPTGPLHFSCNSWITSKAQCNDRRIFFTTKSYLPSKTPDGLKRLRLEELRILQGNGYGKREKQERIYDYDVYNDLGNPDKGDEYKRPVLGGKQHPYPRRCRTGRPRTQTDPSSEVKSLEFYVPRDEAFSIPMIQENPLTKALHSMLSALLPALDTIGTDKQCSLSKHTWRFNSLLPTLMGILLLDSSQTSNNGDKFFWFKDEEFARQTLAGLNPYSIRLVTEWPLESKLEPSIYGSPESAITDEIVEQQIKGFMTIDEAVKQRKLFILDYHDLFIPYVAKVRELKGRTLYGSRTLFFLNPDNTLRPLAIELSRPPIDDKPQWKDVFTPCWDAYGLWLWRIAKAHVLAHDSGHHQLVSHWLRTHCCVEPYVIATHRQLSAMHPIYRLLHPHFRHTMAINAVARETLINVEGLVESIFSPGKYSMEISSVVYEKQWQFNLEALPADLIHRGLAVEDPNAPHGLKLSIEDYPFANDGLILWDAIKQWVTEYVNHYYPDPSLVNSDGELQAWWTEIREVGHGDKKDEPWWPILNTPNDLIHIVTTIIWVTSGHHAAVNFGQYPFTSYYPIRPSLTRLNIPTEEPNSTLRKYFLENPENVFLDTFPTQIQANILLFILNILSSHSRDEEYLGADMEPAWGDEPVIKEAFEKFSRKLKKLEEIIDERNGNPKLKNRHGAGVGPYQILKPYSEPGVTARGVPCSVSI</sequence>
<evidence type="ECO:0000256" key="11">
    <source>
        <dbReference type="ARBA" id="ARBA00022964"/>
    </source>
</evidence>
<keyword evidence="14" id="KW-0443">Lipid metabolism</keyword>
<evidence type="ECO:0000256" key="14">
    <source>
        <dbReference type="ARBA" id="ARBA00023098"/>
    </source>
</evidence>
<feature type="compositionally biased region" description="Polar residues" evidence="19">
    <location>
        <begin position="284"/>
        <end position="293"/>
    </location>
</feature>
<evidence type="ECO:0000259" key="20">
    <source>
        <dbReference type="PROSITE" id="PS50095"/>
    </source>
</evidence>
<evidence type="ECO:0000256" key="5">
    <source>
        <dbReference type="ARBA" id="ARBA00022528"/>
    </source>
</evidence>
<organism evidence="22 23">
    <name type="scientific">Cucurbita moschata</name>
    <name type="common">Winter crookneck squash</name>
    <name type="synonym">Cucurbita pepo var. moschata</name>
    <dbReference type="NCBI Taxonomy" id="3662"/>
    <lineage>
        <taxon>Eukaryota</taxon>
        <taxon>Viridiplantae</taxon>
        <taxon>Streptophyta</taxon>
        <taxon>Embryophyta</taxon>
        <taxon>Tracheophyta</taxon>
        <taxon>Spermatophyta</taxon>
        <taxon>Magnoliopsida</taxon>
        <taxon>eudicotyledons</taxon>
        <taxon>Gunneridae</taxon>
        <taxon>Pentapetalae</taxon>
        <taxon>rosids</taxon>
        <taxon>fabids</taxon>
        <taxon>Cucurbitales</taxon>
        <taxon>Cucurbitaceae</taxon>
        <taxon>Cucurbiteae</taxon>
        <taxon>Cucurbita</taxon>
    </lineage>
</organism>
<dbReference type="FunFam" id="1.20.245.10:FF:000002">
    <property type="entry name" value="Lipoxygenase"/>
    <property type="match status" value="1"/>
</dbReference>
<keyword evidence="9" id="KW-0276">Fatty acid metabolism</keyword>
<evidence type="ECO:0000256" key="1">
    <source>
        <dbReference type="ARBA" id="ARBA00001962"/>
    </source>
</evidence>
<evidence type="ECO:0000256" key="19">
    <source>
        <dbReference type="SAM" id="MobiDB-lite"/>
    </source>
</evidence>
<dbReference type="GO" id="GO:0009507">
    <property type="term" value="C:chloroplast"/>
    <property type="evidence" value="ECO:0007669"/>
    <property type="project" value="UniProtKB-SubCell"/>
</dbReference>
<dbReference type="PRINTS" id="PR00087">
    <property type="entry name" value="LIPOXYGENASE"/>
</dbReference>
<name>A0A6J1H3S4_CUCMO</name>
<keyword evidence="4 18" id="KW-0444">Lipid biosynthesis</keyword>
<dbReference type="AlphaFoldDB" id="A0A6J1H3S4"/>
<dbReference type="SMR" id="A0A6J1H3S4"/>
<proteinExistence type="inferred from homology"/>
<dbReference type="InterPro" id="IPR020833">
    <property type="entry name" value="LipOase_Fe_BS"/>
</dbReference>
<dbReference type="GO" id="GO:0046872">
    <property type="term" value="F:metal ion binding"/>
    <property type="evidence" value="ECO:0007669"/>
    <property type="project" value="UniProtKB-UniRule"/>
</dbReference>
<comment type="similarity">
    <text evidence="3 17">Belongs to the lipoxygenase family.</text>
</comment>
<dbReference type="InterPro" id="IPR013819">
    <property type="entry name" value="LipOase_C"/>
</dbReference>
<comment type="pathway">
    <text evidence="18">Lipid metabolism; oxylipin biosynthesis.</text>
</comment>
<dbReference type="GeneID" id="111459733"/>
<dbReference type="PANTHER" id="PTHR11771">
    <property type="entry name" value="LIPOXYGENASE"/>
    <property type="match status" value="1"/>
</dbReference>
<evidence type="ECO:0000256" key="2">
    <source>
        <dbReference type="ARBA" id="ARBA00004229"/>
    </source>
</evidence>
<keyword evidence="10" id="KW-0809">Transit peptide</keyword>
<evidence type="ECO:0000256" key="17">
    <source>
        <dbReference type="RuleBase" id="RU003974"/>
    </source>
</evidence>
<keyword evidence="12 17" id="KW-0560">Oxidoreductase</keyword>